<keyword evidence="1" id="KW-0175">Coiled coil</keyword>
<dbReference type="EMBL" id="AP019860">
    <property type="protein sequence ID" value="BBM84602.1"/>
    <property type="molecule type" value="Genomic_DNA"/>
</dbReference>
<proteinExistence type="predicted"/>
<dbReference type="AlphaFoldDB" id="A0A5S9F3L1"/>
<dbReference type="RefSeq" id="WP_151968746.1">
    <property type="nucleotide sequence ID" value="NZ_AP019860.1"/>
</dbReference>
<dbReference type="KEGG" id="uam:UABAM_02963"/>
<evidence type="ECO:0000256" key="1">
    <source>
        <dbReference type="SAM" id="Coils"/>
    </source>
</evidence>
<name>A0A5S9F3L1_UABAM</name>
<gene>
    <name evidence="2" type="ORF">UABAM_02963</name>
</gene>
<feature type="coiled-coil region" evidence="1">
    <location>
        <begin position="55"/>
        <end position="82"/>
    </location>
</feature>
<organism evidence="2 3">
    <name type="scientific">Uabimicrobium amorphum</name>
    <dbReference type="NCBI Taxonomy" id="2596890"/>
    <lineage>
        <taxon>Bacteria</taxon>
        <taxon>Pseudomonadati</taxon>
        <taxon>Planctomycetota</taxon>
        <taxon>Candidatus Uabimicrobiia</taxon>
        <taxon>Candidatus Uabimicrobiales</taxon>
        <taxon>Candidatus Uabimicrobiaceae</taxon>
        <taxon>Candidatus Uabimicrobium</taxon>
    </lineage>
</organism>
<reference evidence="2 3" key="1">
    <citation type="submission" date="2019-08" db="EMBL/GenBank/DDBJ databases">
        <title>Complete genome sequence of Candidatus Uab amorphum.</title>
        <authorList>
            <person name="Shiratori T."/>
            <person name="Suzuki S."/>
            <person name="Kakizawa Y."/>
            <person name="Ishida K."/>
        </authorList>
    </citation>
    <scope>NUCLEOTIDE SEQUENCE [LARGE SCALE GENOMIC DNA]</scope>
    <source>
        <strain evidence="2 3">SRT547</strain>
    </source>
</reference>
<protein>
    <submittedName>
        <fullName evidence="2">Uncharacterized protein</fullName>
    </submittedName>
</protein>
<evidence type="ECO:0000313" key="3">
    <source>
        <dbReference type="Proteomes" id="UP000326354"/>
    </source>
</evidence>
<accession>A0A5S9F3L1</accession>
<sequence length="273" mass="32102">MHKNLCILIILSFTTLIFANVTAGKWKKEWKNILEEYAEAIGKTKKKDFEKSLKDKKVNNECDEIEDLLKALDKKFKNKDKNPKIYKRDIFGDHERLGATYSKMHMKTAKYVNKMSKLFKKKKRKKELEALSELGKKFNKIKKSINKSFDKKPPSLKRQKLEELVDERDDALKKVSKLKKKLEDAEDPDLNKIIRKVSGYIENVREKLDELRGLYDDEGPGGLTLMYSQLGSSKAALDDEDKNRLLQQMTNLESYFSRFMQSYFNDLERQIRE</sequence>
<dbReference type="Proteomes" id="UP000326354">
    <property type="component" value="Chromosome"/>
</dbReference>
<evidence type="ECO:0000313" key="2">
    <source>
        <dbReference type="EMBL" id="BBM84602.1"/>
    </source>
</evidence>
<keyword evidence="3" id="KW-1185">Reference proteome</keyword>